<gene>
    <name evidence="1" type="ORF">Y981_12780</name>
</gene>
<name>A0A059Y3D0_9BACT</name>
<sequence length="161" mass="18223">MAVLPTRVNVGKKAEAQIIENLLNKEIRQRFNGIPLVDFSEIDKFPSKSNRKKWVELLVSHSSPHSIRGTENLQALSVKLGTRYFLQTDIRISGVEGGAEHVRIFGRLWDSKTKDILWSGYGEARGYVYLFFPAIPAPFEKTAYRAVKGLVKRIPVSHSVK</sequence>
<proteinExistence type="predicted"/>
<dbReference type="HOGENOM" id="CLU_1530684_0_0_0"/>
<evidence type="ECO:0000313" key="1">
    <source>
        <dbReference type="EMBL" id="AIA32042.1"/>
    </source>
</evidence>
<reference evidence="2" key="1">
    <citation type="submission" date="2014-02" db="EMBL/GenBank/DDBJ databases">
        <title>Complete genome sequence and comparative genomic analysis of the nitrogen-fixing bacterium Leptospirillum ferriphilum YSK.</title>
        <authorList>
            <person name="Guo X."/>
            <person name="Yin H."/>
            <person name="Liang Y."/>
            <person name="Hu Q."/>
            <person name="Ma L."/>
            <person name="Xiao Y."/>
            <person name="Zhang X."/>
            <person name="Qiu G."/>
            <person name="Liu X."/>
        </authorList>
    </citation>
    <scope>NUCLEOTIDE SEQUENCE [LARGE SCALE GENOMIC DNA]</scope>
    <source>
        <strain evidence="2">YSK</strain>
    </source>
</reference>
<dbReference type="AlphaFoldDB" id="A0A059Y3D0"/>
<accession>A0A059Y3D0</accession>
<protein>
    <submittedName>
        <fullName evidence="1">Uncharacterized protein</fullName>
    </submittedName>
</protein>
<dbReference type="Proteomes" id="UP000027059">
    <property type="component" value="Chromosome"/>
</dbReference>
<dbReference type="KEGG" id="lfp:Y981_12780"/>
<reference evidence="1 2" key="2">
    <citation type="journal article" date="2015" name="Biomed. Res. Int.">
        <title>Effects of Arsenite Resistance on the Growth and Functional Gene Expression of Leptospirillum ferriphilum and Acidithiobacillus thiooxidans in Pure Culture and Coculture.</title>
        <authorList>
            <person name="Jiang H."/>
            <person name="Liang Y."/>
            <person name="Yin H."/>
            <person name="Xiao Y."/>
            <person name="Guo X."/>
            <person name="Xu Y."/>
            <person name="Hu Q."/>
            <person name="Liu H."/>
            <person name="Liu X."/>
        </authorList>
    </citation>
    <scope>NUCLEOTIDE SEQUENCE [LARGE SCALE GENOMIC DNA]</scope>
    <source>
        <strain evidence="1 2">YSK</strain>
    </source>
</reference>
<evidence type="ECO:0000313" key="2">
    <source>
        <dbReference type="Proteomes" id="UP000027059"/>
    </source>
</evidence>
<organism evidence="1 2">
    <name type="scientific">Leptospirillum ferriphilum YSK</name>
    <dbReference type="NCBI Taxonomy" id="1441628"/>
    <lineage>
        <taxon>Bacteria</taxon>
        <taxon>Pseudomonadati</taxon>
        <taxon>Nitrospirota</taxon>
        <taxon>Nitrospiria</taxon>
        <taxon>Nitrospirales</taxon>
        <taxon>Nitrospiraceae</taxon>
        <taxon>Leptospirillum</taxon>
    </lineage>
</organism>
<dbReference type="EMBL" id="CP007243">
    <property type="protein sequence ID" value="AIA32042.1"/>
    <property type="molecule type" value="Genomic_DNA"/>
</dbReference>
<keyword evidence="2" id="KW-1185">Reference proteome</keyword>